<keyword evidence="2" id="KW-0489">Methyltransferase</keyword>
<dbReference type="SUPFAM" id="SSF53335">
    <property type="entry name" value="S-adenosyl-L-methionine-dependent methyltransferases"/>
    <property type="match status" value="1"/>
</dbReference>
<evidence type="ECO:0000313" key="2">
    <source>
        <dbReference type="EMBL" id="SEJ58137.1"/>
    </source>
</evidence>
<dbReference type="GO" id="GO:0008168">
    <property type="term" value="F:methyltransferase activity"/>
    <property type="evidence" value="ECO:0007669"/>
    <property type="project" value="UniProtKB-KW"/>
</dbReference>
<accession>A0A1H7A2K5</accession>
<sequence>MRNRLENFLAGISRQLFRIPGGFFIVVLLKRIFPAPNTSPSWKTFRFRGMVFRVDVSKGMGNAIFWRGAHDWGPLFVLERVLKKGETFIDIGANQGEYTLWGLRKVGPEGKVIAYEPSTAIFQQLEENIRLNPRYTQAITARKLGLSDRPGTLKLYTKSGINEGVNSMFPSAEHDVFLNEIELSTLDSEVRRLGLKRVDCLKIDVEGAELPVLNGAEQTIKKHKPVIIVEINQSSCKAAGYEALELLQFLENLHYNLFTIGLRGKLIPLKKDAIPEFSNTIAFPV</sequence>
<dbReference type="EMBL" id="FNZH01000005">
    <property type="protein sequence ID" value="SEJ58137.1"/>
    <property type="molecule type" value="Genomic_DNA"/>
</dbReference>
<evidence type="ECO:0000259" key="1">
    <source>
        <dbReference type="Pfam" id="PF05050"/>
    </source>
</evidence>
<name>A0A1H7A2K5_9BACT</name>
<dbReference type="PANTHER" id="PTHR34203:SF15">
    <property type="entry name" value="SLL1173 PROTEIN"/>
    <property type="match status" value="1"/>
</dbReference>
<dbReference type="Proteomes" id="UP000199403">
    <property type="component" value="Unassembled WGS sequence"/>
</dbReference>
<evidence type="ECO:0000313" key="3">
    <source>
        <dbReference type="Proteomes" id="UP000199403"/>
    </source>
</evidence>
<dbReference type="Gene3D" id="3.40.50.150">
    <property type="entry name" value="Vaccinia Virus protein VP39"/>
    <property type="match status" value="1"/>
</dbReference>
<keyword evidence="2" id="KW-0808">Transferase</keyword>
<organism evidence="2 3">
    <name type="scientific">Cyclobacterium xiamenense</name>
    <dbReference type="NCBI Taxonomy" id="1297121"/>
    <lineage>
        <taxon>Bacteria</taxon>
        <taxon>Pseudomonadati</taxon>
        <taxon>Bacteroidota</taxon>
        <taxon>Cytophagia</taxon>
        <taxon>Cytophagales</taxon>
        <taxon>Cyclobacteriaceae</taxon>
        <taxon>Cyclobacterium</taxon>
    </lineage>
</organism>
<dbReference type="RefSeq" id="WP_092176661.1">
    <property type="nucleotide sequence ID" value="NZ_FNZH01000005.1"/>
</dbReference>
<dbReference type="NCBIfam" id="TIGR01444">
    <property type="entry name" value="fkbM_fam"/>
    <property type="match status" value="1"/>
</dbReference>
<reference evidence="3" key="1">
    <citation type="submission" date="2016-10" db="EMBL/GenBank/DDBJ databases">
        <authorList>
            <person name="Varghese N."/>
            <person name="Submissions S."/>
        </authorList>
    </citation>
    <scope>NUCLEOTIDE SEQUENCE [LARGE SCALE GENOMIC DNA]</scope>
    <source>
        <strain evidence="3">IBRC-M 10761</strain>
    </source>
</reference>
<dbReference type="STRING" id="1416801.SAMN05192553_105218"/>
<protein>
    <submittedName>
        <fullName evidence="2">Methyltransferase, FkbM family</fullName>
    </submittedName>
</protein>
<dbReference type="Pfam" id="PF05050">
    <property type="entry name" value="Methyltransf_21"/>
    <property type="match status" value="1"/>
</dbReference>
<dbReference type="PANTHER" id="PTHR34203">
    <property type="entry name" value="METHYLTRANSFERASE, FKBM FAMILY PROTEIN"/>
    <property type="match status" value="1"/>
</dbReference>
<dbReference type="AlphaFoldDB" id="A0A1H7A2K5"/>
<proteinExistence type="predicted"/>
<feature type="domain" description="Methyltransferase FkbM" evidence="1">
    <location>
        <begin position="90"/>
        <end position="256"/>
    </location>
</feature>
<dbReference type="OrthoDB" id="9812600at2"/>
<dbReference type="InterPro" id="IPR052514">
    <property type="entry name" value="SAM-dependent_MTase"/>
</dbReference>
<dbReference type="GO" id="GO:0032259">
    <property type="term" value="P:methylation"/>
    <property type="evidence" value="ECO:0007669"/>
    <property type="project" value="UniProtKB-KW"/>
</dbReference>
<gene>
    <name evidence="2" type="ORF">SAMN05192553_105218</name>
</gene>
<keyword evidence="3" id="KW-1185">Reference proteome</keyword>
<dbReference type="InterPro" id="IPR006342">
    <property type="entry name" value="FkbM_mtfrase"/>
</dbReference>
<dbReference type="InterPro" id="IPR029063">
    <property type="entry name" value="SAM-dependent_MTases_sf"/>
</dbReference>